<evidence type="ECO:0000256" key="2">
    <source>
        <dbReference type="PIRSR" id="PIRSR639126-1"/>
    </source>
</evidence>
<feature type="domain" description="Gamma-glutamylcyclotransferase AIG2-like" evidence="4">
    <location>
        <begin position="8"/>
        <end position="126"/>
    </location>
</feature>
<dbReference type="SUPFAM" id="SSF110857">
    <property type="entry name" value="Gamma-glutamyl cyclotransferase-like"/>
    <property type="match status" value="2"/>
</dbReference>
<reference evidence="5" key="1">
    <citation type="journal article" date="2023" name="Int. J. Syst. Evol. Microbiol.">
        <title>Collibacillus ludicampi gen. nov., sp. nov., a new soil bacterium of the family Alicyclobacillaceae.</title>
        <authorList>
            <person name="Jojima T."/>
            <person name="Ioku Y."/>
            <person name="Fukuta Y."/>
            <person name="Shirasaka N."/>
            <person name="Matsumura Y."/>
            <person name="Mori M."/>
        </authorList>
    </citation>
    <scope>NUCLEOTIDE SEQUENCE</scope>
    <source>
        <strain evidence="5">TP075</strain>
    </source>
</reference>
<dbReference type="GO" id="GO:0061929">
    <property type="term" value="F:gamma-glutamylaminecyclotransferase activity"/>
    <property type="evidence" value="ECO:0007669"/>
    <property type="project" value="InterPro"/>
</dbReference>
<dbReference type="AlphaFoldDB" id="A0AAV4LFQ2"/>
<dbReference type="Pfam" id="PF06094">
    <property type="entry name" value="GGACT"/>
    <property type="match status" value="1"/>
</dbReference>
<dbReference type="PANTHER" id="PTHR12510:SF4">
    <property type="entry name" value="GAMMA-GLUTAMYLAMINECYCLOTRANSFERASE"/>
    <property type="match status" value="1"/>
</dbReference>
<comment type="similarity">
    <text evidence="1 3">Belongs to the gamma-glutamylcyclotransferase family.</text>
</comment>
<dbReference type="PANTHER" id="PTHR12510">
    <property type="entry name" value="TROPONIN C-AKIN-1 PROTEIN"/>
    <property type="match status" value="1"/>
</dbReference>
<keyword evidence="6" id="KW-1185">Reference proteome</keyword>
<dbReference type="CDD" id="cd06661">
    <property type="entry name" value="GGCT_like"/>
    <property type="match status" value="1"/>
</dbReference>
<dbReference type="InterPro" id="IPR039126">
    <property type="entry name" value="GGACT"/>
</dbReference>
<evidence type="ECO:0000259" key="4">
    <source>
        <dbReference type="Pfam" id="PF06094"/>
    </source>
</evidence>
<organism evidence="5 6">
    <name type="scientific">Collibacillus ludicampi</name>
    <dbReference type="NCBI Taxonomy" id="2771369"/>
    <lineage>
        <taxon>Bacteria</taxon>
        <taxon>Bacillati</taxon>
        <taxon>Bacillota</taxon>
        <taxon>Bacilli</taxon>
        <taxon>Bacillales</taxon>
        <taxon>Alicyclobacillaceae</taxon>
        <taxon>Collibacillus</taxon>
    </lineage>
</organism>
<comment type="caution">
    <text evidence="5">The sequence shown here is derived from an EMBL/GenBank/DDBJ whole genome shotgun (WGS) entry which is preliminary data.</text>
</comment>
<dbReference type="Gene3D" id="3.10.490.10">
    <property type="entry name" value="Gamma-glutamyl cyclotransferase-like"/>
    <property type="match status" value="2"/>
</dbReference>
<dbReference type="GO" id="GO:0005829">
    <property type="term" value="C:cytosol"/>
    <property type="evidence" value="ECO:0007669"/>
    <property type="project" value="TreeGrafter"/>
</dbReference>
<evidence type="ECO:0000313" key="5">
    <source>
        <dbReference type="EMBL" id="GIM46649.1"/>
    </source>
</evidence>
<evidence type="ECO:0000256" key="3">
    <source>
        <dbReference type="RuleBase" id="RU367036"/>
    </source>
</evidence>
<dbReference type="InterPro" id="IPR013024">
    <property type="entry name" value="GGCT-like"/>
</dbReference>
<dbReference type="RefSeq" id="WP_282199718.1">
    <property type="nucleotide sequence ID" value="NZ_BOQE01000001.1"/>
</dbReference>
<gene>
    <name evidence="5" type="primary">ykqA</name>
    <name evidence="5" type="ORF">DNHGIG_21980</name>
</gene>
<dbReference type="Proteomes" id="UP001057291">
    <property type="component" value="Unassembled WGS sequence"/>
</dbReference>
<dbReference type="InterPro" id="IPR036568">
    <property type="entry name" value="GGCT-like_sf"/>
</dbReference>
<evidence type="ECO:0000313" key="6">
    <source>
        <dbReference type="Proteomes" id="UP001057291"/>
    </source>
</evidence>
<dbReference type="EMBL" id="BOQE01000001">
    <property type="protein sequence ID" value="GIM46649.1"/>
    <property type="molecule type" value="Genomic_DNA"/>
</dbReference>
<dbReference type="InterPro" id="IPR009288">
    <property type="entry name" value="AIG2-like_dom"/>
</dbReference>
<proteinExistence type="inferred from homology"/>
<accession>A0AAV4LFQ2</accession>
<protein>
    <recommendedName>
        <fullName evidence="3">Gamma-glutamylcyclotransferase family protein</fullName>
    </recommendedName>
</protein>
<name>A0AAV4LFQ2_9BACL</name>
<evidence type="ECO:0000256" key="1">
    <source>
        <dbReference type="ARBA" id="ARBA00008861"/>
    </source>
</evidence>
<sequence>MKKDSSLVFVYGTLRRHETNFHFLKNAERVAAQCWTYGQLFNTGEGYPAMIESMTERVYGELYRVTPNELKALDQLEDYYGEGCHNLYDRIRQTVYTDRGKVEAFVYVWAQDNNSLKEHIVSGDWKCYRLFGKHEHLFFTYGSVINSERLKEDDVEHLFQSVNGRGLLHGYSLSFTQQSFDGGMDDIVEIGGCVEGNVYLLSREAVDYLRDREEVKQGMYRPTFVDLEMDGQIVPDVLTFVVVKKEV</sequence>
<feature type="active site" description="Proton acceptor" evidence="2">
    <location>
        <position position="77"/>
    </location>
</feature>